<keyword evidence="4" id="KW-0804">Transcription</keyword>
<reference evidence="7" key="1">
    <citation type="journal article" date="2019" name="Int. J. Syst. Evol. Microbiol.">
        <title>The Global Catalogue of Microorganisms (GCM) 10K type strain sequencing project: providing services to taxonomists for standard genome sequencing and annotation.</title>
        <authorList>
            <consortium name="The Broad Institute Genomics Platform"/>
            <consortium name="The Broad Institute Genome Sequencing Center for Infectious Disease"/>
            <person name="Wu L."/>
            <person name="Ma J."/>
        </authorList>
    </citation>
    <scope>NUCLEOTIDE SEQUENCE [LARGE SCALE GENOMIC DNA]</scope>
    <source>
        <strain evidence="7">KCTC 42911</strain>
    </source>
</reference>
<keyword evidence="7" id="KW-1185">Reference proteome</keyword>
<proteinExistence type="inferred from homology"/>
<dbReference type="EMBL" id="JBHRXI010000001">
    <property type="protein sequence ID" value="MFC3612290.1"/>
    <property type="molecule type" value="Genomic_DNA"/>
</dbReference>
<evidence type="ECO:0000256" key="4">
    <source>
        <dbReference type="ARBA" id="ARBA00023163"/>
    </source>
</evidence>
<organism evidence="6 7">
    <name type="scientific">Lutimaribacter marinistellae</name>
    <dbReference type="NCBI Taxonomy" id="1820329"/>
    <lineage>
        <taxon>Bacteria</taxon>
        <taxon>Pseudomonadati</taxon>
        <taxon>Pseudomonadota</taxon>
        <taxon>Alphaproteobacteria</taxon>
        <taxon>Rhodobacterales</taxon>
        <taxon>Roseobacteraceae</taxon>
        <taxon>Lutimaribacter</taxon>
    </lineage>
</organism>
<evidence type="ECO:0000313" key="7">
    <source>
        <dbReference type="Proteomes" id="UP001595629"/>
    </source>
</evidence>
<dbReference type="InterPro" id="IPR036388">
    <property type="entry name" value="WH-like_DNA-bd_sf"/>
</dbReference>
<dbReference type="CDD" id="cd05466">
    <property type="entry name" value="PBP2_LTTR_substrate"/>
    <property type="match status" value="1"/>
</dbReference>
<keyword evidence="3" id="KW-0238">DNA-binding</keyword>
<dbReference type="RefSeq" id="WP_386733476.1">
    <property type="nucleotide sequence ID" value="NZ_JBHRXI010000001.1"/>
</dbReference>
<dbReference type="Gene3D" id="1.10.10.10">
    <property type="entry name" value="Winged helix-like DNA-binding domain superfamily/Winged helix DNA-binding domain"/>
    <property type="match status" value="1"/>
</dbReference>
<accession>A0ABV7TBN4</accession>
<dbReference type="Pfam" id="PF03466">
    <property type="entry name" value="LysR_substrate"/>
    <property type="match status" value="1"/>
</dbReference>
<dbReference type="Proteomes" id="UP001595629">
    <property type="component" value="Unassembled WGS sequence"/>
</dbReference>
<dbReference type="SUPFAM" id="SSF53850">
    <property type="entry name" value="Periplasmic binding protein-like II"/>
    <property type="match status" value="1"/>
</dbReference>
<dbReference type="PROSITE" id="PS50931">
    <property type="entry name" value="HTH_LYSR"/>
    <property type="match status" value="1"/>
</dbReference>
<dbReference type="PANTHER" id="PTHR30419:SF8">
    <property type="entry name" value="NITROGEN ASSIMILATION TRANSCRIPTIONAL ACTIVATOR-RELATED"/>
    <property type="match status" value="1"/>
</dbReference>
<dbReference type="PANTHER" id="PTHR30419">
    <property type="entry name" value="HTH-TYPE TRANSCRIPTIONAL REGULATOR YBHD"/>
    <property type="match status" value="1"/>
</dbReference>
<protein>
    <submittedName>
        <fullName evidence="6">LysR family transcriptional regulator</fullName>
    </submittedName>
</protein>
<comment type="similarity">
    <text evidence="1">Belongs to the LysR transcriptional regulatory family.</text>
</comment>
<sequence length="314" mass="34230">MKLDPRHLEILAAIVDQGGLTEGAQSLGKSQPSVSRTLAQLEARIGSPLFLPGRRPLQPTDLGLALAEQGRTVLRASRIAGETADRYRSGRSGMVRLGGTPIFMDGVIAPFIALFQGSLPDVRVDQTYGYAGDLVEGVRNTRFDIAVLPLQKDQVPSDLDFHPLLPGHNVIACRAGHPLTRRKLVTLADIAEFPWIAPPTESPLYKDLQQALAKIGAEDFRISFSGGSLSSVFGVLTGSDSLTVLPYSVIFSMKSREQVAALSLDIGHPDRTLGLLVTGPDIDPAVRRFRQFLIGQFEAMSRRMAMHGKERLWR</sequence>
<comment type="caution">
    <text evidence="6">The sequence shown here is derived from an EMBL/GenBank/DDBJ whole genome shotgun (WGS) entry which is preliminary data.</text>
</comment>
<keyword evidence="2" id="KW-0805">Transcription regulation</keyword>
<evidence type="ECO:0000313" key="6">
    <source>
        <dbReference type="EMBL" id="MFC3612290.1"/>
    </source>
</evidence>
<dbReference type="InterPro" id="IPR036390">
    <property type="entry name" value="WH_DNA-bd_sf"/>
</dbReference>
<dbReference type="InterPro" id="IPR005119">
    <property type="entry name" value="LysR_subst-bd"/>
</dbReference>
<dbReference type="InterPro" id="IPR000847">
    <property type="entry name" value="LysR_HTH_N"/>
</dbReference>
<name>A0ABV7TBN4_9RHOB</name>
<dbReference type="InterPro" id="IPR050950">
    <property type="entry name" value="HTH-type_LysR_regulators"/>
</dbReference>
<evidence type="ECO:0000256" key="2">
    <source>
        <dbReference type="ARBA" id="ARBA00023015"/>
    </source>
</evidence>
<dbReference type="Gene3D" id="3.40.190.290">
    <property type="match status" value="1"/>
</dbReference>
<feature type="domain" description="HTH lysR-type" evidence="5">
    <location>
        <begin position="3"/>
        <end position="60"/>
    </location>
</feature>
<dbReference type="SUPFAM" id="SSF46785">
    <property type="entry name" value="Winged helix' DNA-binding domain"/>
    <property type="match status" value="1"/>
</dbReference>
<gene>
    <name evidence="6" type="ORF">ACFORG_00835</name>
</gene>
<dbReference type="Pfam" id="PF00126">
    <property type="entry name" value="HTH_1"/>
    <property type="match status" value="1"/>
</dbReference>
<evidence type="ECO:0000256" key="3">
    <source>
        <dbReference type="ARBA" id="ARBA00023125"/>
    </source>
</evidence>
<evidence type="ECO:0000259" key="5">
    <source>
        <dbReference type="PROSITE" id="PS50931"/>
    </source>
</evidence>
<evidence type="ECO:0000256" key="1">
    <source>
        <dbReference type="ARBA" id="ARBA00009437"/>
    </source>
</evidence>